<accession>A0A8B3XYJ3</accession>
<dbReference type="AlphaFoldDB" id="A0A8B3XYJ3"/>
<dbReference type="Proteomes" id="UP000183653">
    <property type="component" value="Chromosome I"/>
</dbReference>
<dbReference type="EMBL" id="LT629782">
    <property type="protein sequence ID" value="SDU10259.1"/>
    <property type="molecule type" value="Genomic_DNA"/>
</dbReference>
<evidence type="ECO:0000313" key="1">
    <source>
        <dbReference type="EMBL" id="SDU10259.1"/>
    </source>
</evidence>
<keyword evidence="2" id="KW-1185">Reference proteome</keyword>
<name>A0A8B3XYJ3_9PSED</name>
<protein>
    <submittedName>
        <fullName evidence="1">Uncharacterized protein</fullName>
    </submittedName>
</protein>
<sequence length="30" mass="3341">MRSVANTNTEFGPINTQETECLIYASYVTS</sequence>
<reference evidence="1 2" key="1">
    <citation type="submission" date="2016-10" db="EMBL/GenBank/DDBJ databases">
        <authorList>
            <person name="Varghese N."/>
            <person name="Submissions S."/>
        </authorList>
    </citation>
    <scope>NUCLEOTIDE SEQUENCE [LARGE SCALE GENOMIC DNA]</scope>
    <source>
        <strain evidence="1 2">BS2775</strain>
    </source>
</reference>
<gene>
    <name evidence="1" type="ORF">SAMN04490197_2845</name>
</gene>
<organism evidence="1 2">
    <name type="scientific">Pseudomonas orientalis</name>
    <dbReference type="NCBI Taxonomy" id="76758"/>
    <lineage>
        <taxon>Bacteria</taxon>
        <taxon>Pseudomonadati</taxon>
        <taxon>Pseudomonadota</taxon>
        <taxon>Gammaproteobacteria</taxon>
        <taxon>Pseudomonadales</taxon>
        <taxon>Pseudomonadaceae</taxon>
        <taxon>Pseudomonas</taxon>
    </lineage>
</organism>
<proteinExistence type="predicted"/>
<evidence type="ECO:0000313" key="2">
    <source>
        <dbReference type="Proteomes" id="UP000183653"/>
    </source>
</evidence>